<feature type="region of interest" description="Disordered" evidence="2">
    <location>
        <begin position="1"/>
        <end position="21"/>
    </location>
</feature>
<dbReference type="PANTHER" id="PTHR12775">
    <property type="entry name" value="PROTEIN C20ORF43 HOMOLOG"/>
    <property type="match status" value="1"/>
</dbReference>
<dbReference type="AlphaFoldDB" id="A0A0D0TIE1"/>
<feature type="compositionally biased region" description="Low complexity" evidence="2">
    <location>
        <begin position="252"/>
        <end position="265"/>
    </location>
</feature>
<evidence type="ECO:0000256" key="2">
    <source>
        <dbReference type="SAM" id="MobiDB-lite"/>
    </source>
</evidence>
<evidence type="ECO:0000256" key="1">
    <source>
        <dbReference type="ARBA" id="ARBA00009885"/>
    </source>
</evidence>
<dbReference type="PANTHER" id="PTHR12775:SF0">
    <property type="entry name" value="REPLICATION TERMINATION FACTOR 2"/>
    <property type="match status" value="1"/>
</dbReference>
<gene>
    <name evidence="3" type="ORF">I312_04329</name>
</gene>
<dbReference type="GO" id="GO:0006274">
    <property type="term" value="P:DNA replication termination"/>
    <property type="evidence" value="ECO:0007669"/>
    <property type="project" value="TreeGrafter"/>
</dbReference>
<feature type="region of interest" description="Disordered" evidence="2">
    <location>
        <begin position="225"/>
        <end position="290"/>
    </location>
</feature>
<dbReference type="OrthoDB" id="247013at2759"/>
<dbReference type="GO" id="GO:0005634">
    <property type="term" value="C:nucleus"/>
    <property type="evidence" value="ECO:0007669"/>
    <property type="project" value="TreeGrafter"/>
</dbReference>
<dbReference type="HOGENOM" id="CLU_048955_2_0_1"/>
<dbReference type="Pfam" id="PF04641">
    <property type="entry name" value="Rtf2"/>
    <property type="match status" value="1"/>
</dbReference>
<name>A0A0D0TIE1_CRYGA</name>
<evidence type="ECO:0000313" key="3">
    <source>
        <dbReference type="EMBL" id="KIR46282.1"/>
    </source>
</evidence>
<dbReference type="CDD" id="cd16653">
    <property type="entry name" value="RING-like_Rtf2"/>
    <property type="match status" value="1"/>
</dbReference>
<comment type="similarity">
    <text evidence="1">Belongs to the rtf2 family.</text>
</comment>
<reference evidence="3" key="1">
    <citation type="submission" date="2015-01" db="EMBL/GenBank/DDBJ databases">
        <title>The Genome Sequence of Cryptococcus gattii CA1280.</title>
        <authorList>
            <consortium name="The Broad Institute Genomics Platform"/>
            <person name="Cuomo C."/>
            <person name="Litvintseva A."/>
            <person name="Chen Y."/>
            <person name="Heitman J."/>
            <person name="Sun S."/>
            <person name="Springer D."/>
            <person name="Dromer F."/>
            <person name="Young S."/>
            <person name="Zeng Q."/>
            <person name="Gargeya S."/>
            <person name="Abouelleil A."/>
            <person name="Alvarado L."/>
            <person name="Chapman S.B."/>
            <person name="Gainer-Dewar J."/>
            <person name="Goldberg J."/>
            <person name="Griggs A."/>
            <person name="Gujja S."/>
            <person name="Hansen M."/>
            <person name="Howarth C."/>
            <person name="Imamovic A."/>
            <person name="Larimer J."/>
            <person name="Murphy C."/>
            <person name="Naylor J."/>
            <person name="Pearson M."/>
            <person name="Priest M."/>
            <person name="Roberts A."/>
            <person name="Saif S."/>
            <person name="Shea T."/>
            <person name="Sykes S."/>
            <person name="Wortman J."/>
            <person name="Nusbaum C."/>
            <person name="Birren B."/>
        </authorList>
    </citation>
    <scope>NUCLEOTIDE SEQUENCE [LARGE SCALE GENOMIC DNA]</scope>
    <source>
        <strain evidence="3">CA1280</strain>
    </source>
</reference>
<dbReference type="InterPro" id="IPR006735">
    <property type="entry name" value="Rtf2"/>
</dbReference>
<sequence>MGADGGSIPDRRDLVRTKGKTEQADKESLKELFFLCALSKKPLKKPVVIDPLGKLYNKDDVIEYFLDKSKYGDGEQICGHLKGVKDLTTLNLTPNPDFTPSSSNATVTTSRAPFICPLSLREMAGTFPFIALKSCGCVFSDAALRAVVPNLTKGAAVKVIPKDDAPEEAKPLVKENATEVACPNCGKTFNPMVTTAIIPVNPPKEVQEVLLDDLLKFRAVAKSSKKRKADKSTKANNDTGSPATLEPPAKLARISSSSPAPRASPTVNTPASLARSVHEKLAEQEKKRLQAQENMSEAVKAMFKPKTNEKKSGADDFFGRTFTRVSLHSIIHPCADSSQYA</sequence>
<protein>
    <submittedName>
        <fullName evidence="3">Uncharacterized protein</fullName>
    </submittedName>
</protein>
<feature type="compositionally biased region" description="Basic and acidic residues" evidence="2">
    <location>
        <begin position="276"/>
        <end position="290"/>
    </location>
</feature>
<accession>A0A0D0TIE1</accession>
<dbReference type="InterPro" id="IPR027799">
    <property type="entry name" value="Rtf2_RING-finger"/>
</dbReference>
<organism evidence="3">
    <name type="scientific">Cryptococcus bacillisporus CA1280</name>
    <dbReference type="NCBI Taxonomy" id="1296109"/>
    <lineage>
        <taxon>Eukaryota</taxon>
        <taxon>Fungi</taxon>
        <taxon>Dikarya</taxon>
        <taxon>Basidiomycota</taxon>
        <taxon>Agaricomycotina</taxon>
        <taxon>Tremellomycetes</taxon>
        <taxon>Tremellales</taxon>
        <taxon>Cryptococcaceae</taxon>
        <taxon>Cryptococcus</taxon>
        <taxon>Cryptococcus gattii species complex</taxon>
    </lineage>
</organism>
<dbReference type="EMBL" id="KN847984">
    <property type="protein sequence ID" value="KIR46282.1"/>
    <property type="molecule type" value="Genomic_DNA"/>
</dbReference>
<proteinExistence type="inferred from homology"/>
<feature type="compositionally biased region" description="Basic and acidic residues" evidence="2">
    <location>
        <begin position="9"/>
        <end position="21"/>
    </location>
</feature>